<dbReference type="InterPro" id="IPR036188">
    <property type="entry name" value="FAD/NAD-bd_sf"/>
</dbReference>
<dbReference type="EMBL" id="CAXAMM010038904">
    <property type="protein sequence ID" value="CAK9081883.1"/>
    <property type="molecule type" value="Genomic_DNA"/>
</dbReference>
<dbReference type="PANTHER" id="PTHR46313">
    <property type="match status" value="1"/>
</dbReference>
<keyword evidence="3" id="KW-1185">Reference proteome</keyword>
<feature type="non-terminal residue" evidence="2">
    <location>
        <position position="1"/>
    </location>
</feature>
<evidence type="ECO:0000313" key="3">
    <source>
        <dbReference type="Proteomes" id="UP001642464"/>
    </source>
</evidence>
<dbReference type="PRINTS" id="PR00891">
    <property type="entry name" value="RABGDIREP"/>
</dbReference>
<comment type="similarity">
    <text evidence="1">Belongs to the Rab GDI family.</text>
</comment>
<protein>
    <submittedName>
        <fullName evidence="2">14-dihydroretinol saturase (RetSat (PPAR-alpha-regulated and starvation-induced gene protein</fullName>
    </submittedName>
</protein>
<sequence length="366" mass="39768">SFAPFLFPNMHLMDGHWFHSPVRFDSPATGRSWSSSSRNPAIPQGERLLNRGFSAIRARASKAALVTGFLGAFSLRAQSRRLRAVRVRAGPSSTEYDVIVIGAGLGGLACAAALGKAGRKVLVLEAHSVCGGCAHSFTRKAPGGGEYVFDSGPSILTDMGKRNPLRLVLDYVEASEYLEWIHYDGWGMLTPEGPWRLEVGKDSFRDKVLPRYGVAAEEFDEVVKASRPLAEVGRQIPGLVLRDDQWQLLPLLLKVLDELEAKGKMQKGSWLRDWLDALAFSLSGLDCTGTTCAAMAFTMEELHWEGSRGLAYPKGGMGSVVEALVKAVEKFGGEVCTKVKVEEVLLEGQCAVGVRSSKGELRAREA</sequence>
<dbReference type="Gene3D" id="3.50.50.60">
    <property type="entry name" value="FAD/NAD(P)-binding domain"/>
    <property type="match status" value="2"/>
</dbReference>
<gene>
    <name evidence="2" type="ORF">SCF082_LOCUS38941</name>
</gene>
<proteinExistence type="inferred from homology"/>
<name>A0ABP0Q0T9_9DINO</name>
<evidence type="ECO:0000313" key="2">
    <source>
        <dbReference type="EMBL" id="CAK9081883.1"/>
    </source>
</evidence>
<dbReference type="Pfam" id="PF13450">
    <property type="entry name" value="NAD_binding_8"/>
    <property type="match status" value="1"/>
</dbReference>
<comment type="caution">
    <text evidence="2">The sequence shown here is derived from an EMBL/GenBank/DDBJ whole genome shotgun (WGS) entry which is preliminary data.</text>
</comment>
<dbReference type="Proteomes" id="UP001642464">
    <property type="component" value="Unassembled WGS sequence"/>
</dbReference>
<dbReference type="SUPFAM" id="SSF51905">
    <property type="entry name" value="FAD/NAD(P)-binding domain"/>
    <property type="match status" value="1"/>
</dbReference>
<dbReference type="PANTHER" id="PTHR46313:SF3">
    <property type="entry name" value="PROLYCOPENE ISOMERASE, CHLOROPLASTIC"/>
    <property type="match status" value="1"/>
</dbReference>
<reference evidence="2 3" key="1">
    <citation type="submission" date="2024-02" db="EMBL/GenBank/DDBJ databases">
        <authorList>
            <person name="Chen Y."/>
            <person name="Shah S."/>
            <person name="Dougan E. K."/>
            <person name="Thang M."/>
            <person name="Chan C."/>
        </authorList>
    </citation>
    <scope>NUCLEOTIDE SEQUENCE [LARGE SCALE GENOMIC DNA]</scope>
</reference>
<dbReference type="InterPro" id="IPR045892">
    <property type="entry name" value="CrtISO-like"/>
</dbReference>
<feature type="non-terminal residue" evidence="2">
    <location>
        <position position="366"/>
    </location>
</feature>
<evidence type="ECO:0000256" key="1">
    <source>
        <dbReference type="ARBA" id="ARBA00005593"/>
    </source>
</evidence>
<organism evidence="2 3">
    <name type="scientific">Durusdinium trenchii</name>
    <dbReference type="NCBI Taxonomy" id="1381693"/>
    <lineage>
        <taxon>Eukaryota</taxon>
        <taxon>Sar</taxon>
        <taxon>Alveolata</taxon>
        <taxon>Dinophyceae</taxon>
        <taxon>Suessiales</taxon>
        <taxon>Symbiodiniaceae</taxon>
        <taxon>Durusdinium</taxon>
    </lineage>
</organism>
<accession>A0ABP0Q0T9</accession>
<dbReference type="InterPro" id="IPR018203">
    <property type="entry name" value="GDP_dissociation_inhibitor"/>
</dbReference>